<evidence type="ECO:0000313" key="12">
    <source>
        <dbReference type="Ensembl" id="ENSPEMP00000027374.1"/>
    </source>
</evidence>
<dbReference type="Proteomes" id="UP000694547">
    <property type="component" value="Chromosome 4"/>
</dbReference>
<dbReference type="Ensembl" id="ENSPEMT00000031786.2">
    <property type="protein sequence ID" value="ENSPEMP00000027374.1"/>
    <property type="gene ID" value="ENSPEMG00000023198.2"/>
</dbReference>
<accession>A0A8C8U9G5</accession>
<evidence type="ECO:0000256" key="6">
    <source>
        <dbReference type="ARBA" id="ARBA00022729"/>
    </source>
</evidence>
<organism evidence="12 13">
    <name type="scientific">Peromyscus maniculatus bairdii</name>
    <name type="common">Prairie deer mouse</name>
    <dbReference type="NCBI Taxonomy" id="230844"/>
    <lineage>
        <taxon>Eukaryota</taxon>
        <taxon>Metazoa</taxon>
        <taxon>Chordata</taxon>
        <taxon>Craniata</taxon>
        <taxon>Vertebrata</taxon>
        <taxon>Euteleostomi</taxon>
        <taxon>Mammalia</taxon>
        <taxon>Eutheria</taxon>
        <taxon>Euarchontoglires</taxon>
        <taxon>Glires</taxon>
        <taxon>Rodentia</taxon>
        <taxon>Myomorpha</taxon>
        <taxon>Muroidea</taxon>
        <taxon>Cricetidae</taxon>
        <taxon>Neotominae</taxon>
        <taxon>Peromyscus</taxon>
    </lineage>
</organism>
<keyword evidence="5 10" id="KW-0929">Antimicrobial</keyword>
<sequence>MLRASSLTLSGHIKLCFLTLAVFMILAHTSPEGWLKTCFYGLGKCRRECRSNEKKKEICGDSTICCLHISKSKLSNIPLSNTRKKN</sequence>
<evidence type="ECO:0000256" key="2">
    <source>
        <dbReference type="ARBA" id="ARBA00004613"/>
    </source>
</evidence>
<dbReference type="PANTHER" id="PTHR15001:SF9">
    <property type="entry name" value="BETA-DEFENSIN 115"/>
    <property type="match status" value="1"/>
</dbReference>
<comment type="function">
    <text evidence="1 10">Has antibacterial activity.</text>
</comment>
<dbReference type="Pfam" id="PF13841">
    <property type="entry name" value="Defensin_beta_2"/>
    <property type="match status" value="1"/>
</dbReference>
<feature type="domain" description="Beta-defensin" evidence="11">
    <location>
        <begin position="37"/>
        <end position="66"/>
    </location>
</feature>
<feature type="chain" id="PRO_5034653391" description="Beta-defensin" evidence="10">
    <location>
        <begin position="30"/>
        <end position="86"/>
    </location>
</feature>
<keyword evidence="9" id="KW-1015">Disulfide bond</keyword>
<dbReference type="PANTHER" id="PTHR15001">
    <property type="entry name" value="BETA-DEFENSIN 123-RELATED"/>
    <property type="match status" value="1"/>
</dbReference>
<evidence type="ECO:0000256" key="7">
    <source>
        <dbReference type="ARBA" id="ARBA00022940"/>
    </source>
</evidence>
<protein>
    <recommendedName>
        <fullName evidence="10">Beta-defensin</fullName>
    </recommendedName>
</protein>
<comment type="subcellular location">
    <subcellularLocation>
        <location evidence="2 10">Secreted</location>
    </subcellularLocation>
</comment>
<dbReference type="GO" id="GO:0005576">
    <property type="term" value="C:extracellular region"/>
    <property type="evidence" value="ECO:0007669"/>
    <property type="project" value="UniProtKB-SubCell"/>
</dbReference>
<reference evidence="12" key="2">
    <citation type="submission" date="2025-08" db="UniProtKB">
        <authorList>
            <consortium name="Ensembl"/>
        </authorList>
    </citation>
    <scope>IDENTIFICATION</scope>
</reference>
<dbReference type="InterPro" id="IPR050544">
    <property type="entry name" value="Beta-defensin"/>
</dbReference>
<evidence type="ECO:0000259" key="11">
    <source>
        <dbReference type="Pfam" id="PF13841"/>
    </source>
</evidence>
<dbReference type="GO" id="GO:0045087">
    <property type="term" value="P:innate immune response"/>
    <property type="evidence" value="ECO:0007669"/>
    <property type="project" value="InterPro"/>
</dbReference>
<dbReference type="GeneTree" id="ENSGT00400000023200"/>
<evidence type="ECO:0000313" key="13">
    <source>
        <dbReference type="Proteomes" id="UP000694547"/>
    </source>
</evidence>
<evidence type="ECO:0000256" key="9">
    <source>
        <dbReference type="ARBA" id="ARBA00023157"/>
    </source>
</evidence>
<reference evidence="12 13" key="1">
    <citation type="submission" date="2018-10" db="EMBL/GenBank/DDBJ databases">
        <title>Improved assembly of the deer mouse Peromyscus maniculatus genome.</title>
        <authorList>
            <person name="Lassance J.-M."/>
            <person name="Hoekstra H.E."/>
        </authorList>
    </citation>
    <scope>NUCLEOTIDE SEQUENCE [LARGE SCALE GENOMIC DNA]</scope>
</reference>
<dbReference type="GO" id="GO:0042742">
    <property type="term" value="P:defense response to bacterium"/>
    <property type="evidence" value="ECO:0007669"/>
    <property type="project" value="UniProtKB-UniRule"/>
</dbReference>
<keyword evidence="6 10" id="KW-0732">Signal</keyword>
<dbReference type="InterPro" id="IPR025933">
    <property type="entry name" value="Beta_defensin_dom"/>
</dbReference>
<keyword evidence="4 10" id="KW-0964">Secreted</keyword>
<evidence type="ECO:0000256" key="3">
    <source>
        <dbReference type="ARBA" id="ARBA00007371"/>
    </source>
</evidence>
<evidence type="ECO:0000256" key="1">
    <source>
        <dbReference type="ARBA" id="ARBA00002878"/>
    </source>
</evidence>
<evidence type="ECO:0000256" key="10">
    <source>
        <dbReference type="RuleBase" id="RU231113"/>
    </source>
</evidence>
<keyword evidence="7 10" id="KW-0211">Defensin</keyword>
<reference evidence="12" key="3">
    <citation type="submission" date="2025-09" db="UniProtKB">
        <authorList>
            <consortium name="Ensembl"/>
        </authorList>
    </citation>
    <scope>IDENTIFICATION</scope>
</reference>
<evidence type="ECO:0000256" key="4">
    <source>
        <dbReference type="ARBA" id="ARBA00022525"/>
    </source>
</evidence>
<evidence type="ECO:0000256" key="8">
    <source>
        <dbReference type="ARBA" id="ARBA00023022"/>
    </source>
</evidence>
<comment type="similarity">
    <text evidence="3 10">Belongs to the beta-defensin family.</text>
</comment>
<keyword evidence="13" id="KW-1185">Reference proteome</keyword>
<proteinExistence type="inferred from homology"/>
<feature type="signal peptide" evidence="10">
    <location>
        <begin position="1"/>
        <end position="29"/>
    </location>
</feature>
<name>A0A8C8U9G5_PERMB</name>
<evidence type="ECO:0000256" key="5">
    <source>
        <dbReference type="ARBA" id="ARBA00022529"/>
    </source>
</evidence>
<keyword evidence="8 10" id="KW-0044">Antibiotic</keyword>
<dbReference type="AlphaFoldDB" id="A0A8C8U9G5"/>